<keyword evidence="1" id="KW-0472">Membrane</keyword>
<dbReference type="PANTHER" id="PTHR35337:SF1">
    <property type="entry name" value="SLR1478 PROTEIN"/>
    <property type="match status" value="1"/>
</dbReference>
<organism evidence="2 3">
    <name type="scientific">Marininema mesophilum</name>
    <dbReference type="NCBI Taxonomy" id="1048340"/>
    <lineage>
        <taxon>Bacteria</taxon>
        <taxon>Bacillati</taxon>
        <taxon>Bacillota</taxon>
        <taxon>Bacilli</taxon>
        <taxon>Bacillales</taxon>
        <taxon>Thermoactinomycetaceae</taxon>
        <taxon>Marininema</taxon>
    </lineage>
</organism>
<protein>
    <submittedName>
        <fullName evidence="2">Uncharacterized membrane protein SpoIIM, required for sporulation</fullName>
    </submittedName>
</protein>
<feature type="transmembrane region" description="Helical" evidence="1">
    <location>
        <begin position="220"/>
        <end position="243"/>
    </location>
</feature>
<dbReference type="AlphaFoldDB" id="A0A1H2ZMS3"/>
<dbReference type="STRING" id="1048340.SAMN05444487_111133"/>
<dbReference type="EMBL" id="FNNQ01000011">
    <property type="protein sequence ID" value="SDX18707.1"/>
    <property type="molecule type" value="Genomic_DNA"/>
</dbReference>
<dbReference type="Pfam" id="PF01944">
    <property type="entry name" value="SpoIIM"/>
    <property type="match status" value="1"/>
</dbReference>
<feature type="transmembrane region" description="Helical" evidence="1">
    <location>
        <begin position="264"/>
        <end position="285"/>
    </location>
</feature>
<evidence type="ECO:0000313" key="3">
    <source>
        <dbReference type="Proteomes" id="UP000198534"/>
    </source>
</evidence>
<evidence type="ECO:0000313" key="2">
    <source>
        <dbReference type="EMBL" id="SDX18707.1"/>
    </source>
</evidence>
<accession>A0A1H2ZMS3</accession>
<gene>
    <name evidence="2" type="ORF">SAMN05444487_111133</name>
</gene>
<keyword evidence="3" id="KW-1185">Reference proteome</keyword>
<name>A0A1H2ZMS3_9BACL</name>
<dbReference type="Proteomes" id="UP000198534">
    <property type="component" value="Unassembled WGS sequence"/>
</dbReference>
<proteinExistence type="predicted"/>
<evidence type="ECO:0000256" key="1">
    <source>
        <dbReference type="SAM" id="Phobius"/>
    </source>
</evidence>
<keyword evidence="1" id="KW-1133">Transmembrane helix</keyword>
<reference evidence="2 3" key="1">
    <citation type="submission" date="2016-10" db="EMBL/GenBank/DDBJ databases">
        <authorList>
            <person name="de Groot N.N."/>
        </authorList>
    </citation>
    <scope>NUCLEOTIDE SEQUENCE [LARGE SCALE GENOMIC DNA]</scope>
    <source>
        <strain evidence="2 3">DSM 45610</strain>
    </source>
</reference>
<dbReference type="InterPro" id="IPR002798">
    <property type="entry name" value="SpoIIM-like"/>
</dbReference>
<sequence length="323" mass="36286">MSVPTARRIQQFVQRNRPHWEETKKLINSVDGKKGERSTLDQLGRSYRQTAAHLAYARTYFPDHPIVQELNSLVLQAHKRIYGHVSQKNARQVLRFFLNDFPSLFHERAHFFLFAMGTFLVGAIFAFITVMMDPSQADAVLPPGMVDQIQPGQIGQNQWDSALVSGELMVNNIRVAFFCFALGALFGVGTLWALFTNGLLIGALAALYHRIGESYSFWAFIWPHGLIELTAIFIAGAAGLSLARSWLIPGDYTRVTSFKQEGKVTILMVIGVIPMFVIAALIEAFITPAPWPIWSKYLVAIITLISLFLYFGSPFFKGVIRRS</sequence>
<dbReference type="OrthoDB" id="9800053at2"/>
<feature type="transmembrane region" description="Helical" evidence="1">
    <location>
        <begin position="175"/>
        <end position="208"/>
    </location>
</feature>
<dbReference type="RefSeq" id="WP_091741021.1">
    <property type="nucleotide sequence ID" value="NZ_FNNQ01000011.1"/>
</dbReference>
<feature type="transmembrane region" description="Helical" evidence="1">
    <location>
        <begin position="297"/>
        <end position="316"/>
    </location>
</feature>
<feature type="transmembrane region" description="Helical" evidence="1">
    <location>
        <begin position="111"/>
        <end position="132"/>
    </location>
</feature>
<dbReference type="PANTHER" id="PTHR35337">
    <property type="entry name" value="SLR1478 PROTEIN"/>
    <property type="match status" value="1"/>
</dbReference>
<keyword evidence="1" id="KW-0812">Transmembrane</keyword>